<sequence length="270" mass="28649">MTSASASMPRVDTHAHIFHRGLTAIATARYVPAYDVALADYLAFLDAHGIARGVLVQPSFLGSDNSHLVEALQQASGRLAGVAVVEEALPESQMARLAEAGIRGLRFNLVGRAPTLIADPAHRPTLRAAEQLGLHVELHADAPDLLRALAVLDGFDGPIVVDHFGRPSATAGELEGLLALAKDPRIHVKLSAPYRVQRPDATSLAPLFVAAFGTERLLWGSDWPWTQFEDRVTANAVLPAALGLTPAMVEGLDATAMRLFFPGAAQPNAA</sequence>
<dbReference type="AlphaFoldDB" id="A0A4D7QSV8"/>
<evidence type="ECO:0000313" key="3">
    <source>
        <dbReference type="Proteomes" id="UP000298588"/>
    </source>
</evidence>
<reference evidence="2 3" key="1">
    <citation type="submission" date="2019-04" db="EMBL/GenBank/DDBJ databases">
        <title>Phreatobacter aquaticus sp. nov.</title>
        <authorList>
            <person name="Choi A."/>
            <person name="Baek K."/>
        </authorList>
    </citation>
    <scope>NUCLEOTIDE SEQUENCE [LARGE SCALE GENOMIC DNA]</scope>
    <source>
        <strain evidence="2 3">NMCR1094</strain>
    </source>
</reference>
<protein>
    <recommendedName>
        <fullName evidence="1">Amidohydrolase-related domain-containing protein</fullName>
    </recommendedName>
</protein>
<dbReference type="PANTHER" id="PTHR35563:SF2">
    <property type="entry name" value="BARREL METAL-DEPENDENT HYDROLASE, PUTATIVE (AFU_ORTHOLOGUE AFUA_1G16240)-RELATED"/>
    <property type="match status" value="1"/>
</dbReference>
<name>A0A4D7QSV8_9HYPH</name>
<dbReference type="InterPro" id="IPR032466">
    <property type="entry name" value="Metal_Hydrolase"/>
</dbReference>
<dbReference type="PANTHER" id="PTHR35563">
    <property type="entry name" value="BARREL METAL-DEPENDENT HYDROLASE, PUTATIVE (AFU_ORTHOLOGUE AFUA_1G16240)-RELATED"/>
    <property type="match status" value="1"/>
</dbReference>
<keyword evidence="3" id="KW-1185">Reference proteome</keyword>
<dbReference type="GO" id="GO:0016787">
    <property type="term" value="F:hydrolase activity"/>
    <property type="evidence" value="ECO:0007669"/>
    <property type="project" value="InterPro"/>
</dbReference>
<evidence type="ECO:0000313" key="2">
    <source>
        <dbReference type="EMBL" id="QCK88137.1"/>
    </source>
</evidence>
<accession>A0A4D7QSV8</accession>
<dbReference type="KEGG" id="paqt:E8L99_21435"/>
<dbReference type="EMBL" id="CP039865">
    <property type="protein sequence ID" value="QCK88137.1"/>
    <property type="molecule type" value="Genomic_DNA"/>
</dbReference>
<dbReference type="Proteomes" id="UP000298588">
    <property type="component" value="Chromosome"/>
</dbReference>
<dbReference type="SUPFAM" id="SSF51556">
    <property type="entry name" value="Metallo-dependent hydrolases"/>
    <property type="match status" value="1"/>
</dbReference>
<dbReference type="OrthoDB" id="9787654at2"/>
<proteinExistence type="predicted"/>
<dbReference type="Pfam" id="PF04909">
    <property type="entry name" value="Amidohydro_2"/>
    <property type="match status" value="1"/>
</dbReference>
<feature type="domain" description="Amidohydrolase-related" evidence="1">
    <location>
        <begin position="11"/>
        <end position="251"/>
    </location>
</feature>
<dbReference type="Gene3D" id="3.20.20.140">
    <property type="entry name" value="Metal-dependent hydrolases"/>
    <property type="match status" value="1"/>
</dbReference>
<gene>
    <name evidence="2" type="ORF">E8L99_21435</name>
</gene>
<dbReference type="InterPro" id="IPR052358">
    <property type="entry name" value="Aro_Compnd_Degr_Hydrolases"/>
</dbReference>
<dbReference type="InterPro" id="IPR006680">
    <property type="entry name" value="Amidohydro-rel"/>
</dbReference>
<organism evidence="2 3">
    <name type="scientific">Phreatobacter aquaticus</name>
    <dbReference type="NCBI Taxonomy" id="2570229"/>
    <lineage>
        <taxon>Bacteria</taxon>
        <taxon>Pseudomonadati</taxon>
        <taxon>Pseudomonadota</taxon>
        <taxon>Alphaproteobacteria</taxon>
        <taxon>Hyphomicrobiales</taxon>
        <taxon>Phreatobacteraceae</taxon>
        <taxon>Phreatobacter</taxon>
    </lineage>
</organism>
<evidence type="ECO:0000259" key="1">
    <source>
        <dbReference type="Pfam" id="PF04909"/>
    </source>
</evidence>
<dbReference type="RefSeq" id="WP_137101465.1">
    <property type="nucleotide sequence ID" value="NZ_CP039865.1"/>
</dbReference>